<reference evidence="2" key="2">
    <citation type="submission" date="2020-09" db="EMBL/GenBank/DDBJ databases">
        <authorList>
            <person name="Sun Q."/>
            <person name="Sedlacek I."/>
        </authorList>
    </citation>
    <scope>NUCLEOTIDE SEQUENCE</scope>
    <source>
        <strain evidence="2">CCM 7897</strain>
    </source>
</reference>
<gene>
    <name evidence="2" type="ORF">GCM10007301_38370</name>
</gene>
<evidence type="ECO:0000313" key="2">
    <source>
        <dbReference type="EMBL" id="GGF74831.1"/>
    </source>
</evidence>
<dbReference type="Gene3D" id="3.40.50.150">
    <property type="entry name" value="Vaccinia Virus protein VP39"/>
    <property type="match status" value="1"/>
</dbReference>
<dbReference type="InterPro" id="IPR029063">
    <property type="entry name" value="SAM-dependent_MTases_sf"/>
</dbReference>
<dbReference type="Pfam" id="PF08241">
    <property type="entry name" value="Methyltransf_11"/>
    <property type="match status" value="1"/>
</dbReference>
<dbReference type="Proteomes" id="UP000606044">
    <property type="component" value="Unassembled WGS sequence"/>
</dbReference>
<evidence type="ECO:0000313" key="3">
    <source>
        <dbReference type="Proteomes" id="UP000606044"/>
    </source>
</evidence>
<proteinExistence type="predicted"/>
<comment type="caution">
    <text evidence="2">The sequence shown here is derived from an EMBL/GenBank/DDBJ whole genome shotgun (WGS) entry which is preliminary data.</text>
</comment>
<feature type="domain" description="Methyltransferase type 11" evidence="1">
    <location>
        <begin position="70"/>
        <end position="118"/>
    </location>
</feature>
<sequence>MDRRALLLSGLGKTDKVMEIGASYNPLVPKAEGWNVFIADHDTRDGLLEKYGDHPGASRIEEVDYVWSDGDLSEAIPADQHGTFDAFIASHVIEHTTDVVSFLRSAQTVVSAGGAIILAVPDKRKCFDFYRPVSTTGDAIAAHRERRTRHNAKTQFDASVFCVSKGGHGWPIDDLRAPHLEHDFGAALDTLDLANSSEYVDAHNWIFTPASFELMILELAALGFLDMRVEFVAEAPAVEFHARLRKGRAHLSAEALKARRIELMNRTIMELAEQCRQIPGSRYLRMEQALNKRVVLPRFLSRIIRNFLPRHRRSFA</sequence>
<dbReference type="InterPro" id="IPR013216">
    <property type="entry name" value="Methyltransf_11"/>
</dbReference>
<dbReference type="EMBL" id="BMCT01000006">
    <property type="protein sequence ID" value="GGF74831.1"/>
    <property type="molecule type" value="Genomic_DNA"/>
</dbReference>
<dbReference type="RefSeq" id="WP_188581578.1">
    <property type="nucleotide sequence ID" value="NZ_BMCT01000006.1"/>
</dbReference>
<keyword evidence="3" id="KW-1185">Reference proteome</keyword>
<dbReference type="GO" id="GO:0008757">
    <property type="term" value="F:S-adenosylmethionine-dependent methyltransferase activity"/>
    <property type="evidence" value="ECO:0007669"/>
    <property type="project" value="InterPro"/>
</dbReference>
<dbReference type="SUPFAM" id="SSF53335">
    <property type="entry name" value="S-adenosyl-L-methionine-dependent methyltransferases"/>
    <property type="match status" value="1"/>
</dbReference>
<reference evidence="2" key="1">
    <citation type="journal article" date="2014" name="Int. J. Syst. Evol. Microbiol.">
        <title>Complete genome sequence of Corynebacterium casei LMG S-19264T (=DSM 44701T), isolated from a smear-ripened cheese.</title>
        <authorList>
            <consortium name="US DOE Joint Genome Institute (JGI-PGF)"/>
            <person name="Walter F."/>
            <person name="Albersmeier A."/>
            <person name="Kalinowski J."/>
            <person name="Ruckert C."/>
        </authorList>
    </citation>
    <scope>NUCLEOTIDE SEQUENCE</scope>
    <source>
        <strain evidence="2">CCM 7897</strain>
    </source>
</reference>
<accession>A0A917C6S9</accession>
<protein>
    <recommendedName>
        <fullName evidence="1">Methyltransferase type 11 domain-containing protein</fullName>
    </recommendedName>
</protein>
<evidence type="ECO:0000259" key="1">
    <source>
        <dbReference type="Pfam" id="PF08241"/>
    </source>
</evidence>
<name>A0A917C6S9_9HYPH</name>
<organism evidence="2 3">
    <name type="scientific">Azorhizobium oxalatiphilum</name>
    <dbReference type="NCBI Taxonomy" id="980631"/>
    <lineage>
        <taxon>Bacteria</taxon>
        <taxon>Pseudomonadati</taxon>
        <taxon>Pseudomonadota</taxon>
        <taxon>Alphaproteobacteria</taxon>
        <taxon>Hyphomicrobiales</taxon>
        <taxon>Xanthobacteraceae</taxon>
        <taxon>Azorhizobium</taxon>
    </lineage>
</organism>
<dbReference type="AlphaFoldDB" id="A0A917C6S9"/>